<dbReference type="InterPro" id="IPR012334">
    <property type="entry name" value="Pectin_lyas_fold"/>
</dbReference>
<dbReference type="EMBL" id="JBHSCX010000003">
    <property type="protein sequence ID" value="MFC4361609.1"/>
    <property type="molecule type" value="Genomic_DNA"/>
</dbReference>
<evidence type="ECO:0000313" key="4">
    <source>
        <dbReference type="Proteomes" id="UP001595840"/>
    </source>
</evidence>
<comment type="caution">
    <text evidence="3">The sequence shown here is derived from an EMBL/GenBank/DDBJ whole genome shotgun (WGS) entry which is preliminary data.</text>
</comment>
<dbReference type="SUPFAM" id="SSF51126">
    <property type="entry name" value="Pectin lyase-like"/>
    <property type="match status" value="1"/>
</dbReference>
<dbReference type="RefSeq" id="WP_290259454.1">
    <property type="nucleotide sequence ID" value="NZ_JAUFQG010000004.1"/>
</dbReference>
<protein>
    <submittedName>
        <fullName evidence="3">Polysaccharide lyase family 1 protein</fullName>
    </submittedName>
</protein>
<keyword evidence="4" id="KW-1185">Reference proteome</keyword>
<dbReference type="Proteomes" id="UP001595840">
    <property type="component" value="Unassembled WGS sequence"/>
</dbReference>
<organism evidence="3 4">
    <name type="scientific">Simiduia curdlanivorans</name>
    <dbReference type="NCBI Taxonomy" id="1492769"/>
    <lineage>
        <taxon>Bacteria</taxon>
        <taxon>Pseudomonadati</taxon>
        <taxon>Pseudomonadota</taxon>
        <taxon>Gammaproteobacteria</taxon>
        <taxon>Cellvibrionales</taxon>
        <taxon>Cellvibrionaceae</taxon>
        <taxon>Simiduia</taxon>
    </lineage>
</organism>
<reference evidence="4" key="1">
    <citation type="journal article" date="2019" name="Int. J. Syst. Evol. Microbiol.">
        <title>The Global Catalogue of Microorganisms (GCM) 10K type strain sequencing project: providing services to taxonomists for standard genome sequencing and annotation.</title>
        <authorList>
            <consortium name="The Broad Institute Genomics Platform"/>
            <consortium name="The Broad Institute Genome Sequencing Center for Infectious Disease"/>
            <person name="Wu L."/>
            <person name="Ma J."/>
        </authorList>
    </citation>
    <scope>NUCLEOTIDE SEQUENCE [LARGE SCALE GENOMIC DNA]</scope>
    <source>
        <strain evidence="4">CECT 8570</strain>
    </source>
</reference>
<dbReference type="PANTHER" id="PTHR42970">
    <property type="entry name" value="PECTATE LYASE C-RELATED"/>
    <property type="match status" value="1"/>
</dbReference>
<dbReference type="GO" id="GO:0016829">
    <property type="term" value="F:lyase activity"/>
    <property type="evidence" value="ECO:0007669"/>
    <property type="project" value="UniProtKB-KW"/>
</dbReference>
<keyword evidence="3" id="KW-0456">Lyase</keyword>
<evidence type="ECO:0000313" key="3">
    <source>
        <dbReference type="EMBL" id="MFC4361609.1"/>
    </source>
</evidence>
<keyword evidence="2" id="KW-0325">Glycoprotein</keyword>
<dbReference type="PANTHER" id="PTHR42970:SF1">
    <property type="entry name" value="PECTATE LYASE C-RELATED"/>
    <property type="match status" value="1"/>
</dbReference>
<evidence type="ECO:0000256" key="2">
    <source>
        <dbReference type="ARBA" id="ARBA00023180"/>
    </source>
</evidence>
<dbReference type="InterPro" id="IPR052063">
    <property type="entry name" value="Polysaccharide_Lyase_1"/>
</dbReference>
<dbReference type="Gene3D" id="2.160.20.10">
    <property type="entry name" value="Single-stranded right-handed beta-helix, Pectin lyase-like"/>
    <property type="match status" value="1"/>
</dbReference>
<accession>A0ABV8V131</accession>
<gene>
    <name evidence="3" type="ORF">ACFOX3_04800</name>
</gene>
<dbReference type="InterPro" id="IPR011050">
    <property type="entry name" value="Pectin_lyase_fold/virulence"/>
</dbReference>
<name>A0ABV8V131_9GAMM</name>
<sequence>MSESLAKILRSWVVVKIVFGLILFGHSACAADLNLASVRGFGMDTPGGAGGQVIKVTNTNGDGAGSLRWALAQSYPRIIVFEVGGVIDLKKSTLVVESPFVTVAGETAPSPGVTLIRGGISVKTHNVRIRHIAVRPGDNHEPARSGWDPDGISVSGALAHDVHIDHCSISWAVDENLSASGPRDKGHDFTAKRITFSHSIIAEALDAATHKKGKHSKGLLVHDFIQEVAVIGNLFAHNDRRNPYFKGHTSGVVVNNLMYDLGNAAVQVGFISEEYQQSAFTPKNPRLAVVGNRLLYGQSSYSDLPLVAYQGDVFLHDNQVLNLDEKAMPPAQGQINLLTKPPVWPVGLEVMPVSDVEFHLLKSVGARPWDRDPIDQRIIASVVNRTGKIIDSQTEVGGYPQYPTRYRKLDVPTDNIDAWLSSFERLPSLEH</sequence>
<proteinExistence type="predicted"/>
<evidence type="ECO:0000256" key="1">
    <source>
        <dbReference type="ARBA" id="ARBA00022723"/>
    </source>
</evidence>
<keyword evidence="1" id="KW-0479">Metal-binding</keyword>